<name>A0A0Q9YHE8_9GAMM</name>
<comment type="subunit">
    <text evidence="8">Part of the 50S ribosomal subunit.</text>
</comment>
<dbReference type="NCBIfam" id="TIGR01079">
    <property type="entry name" value="rplX_bact"/>
    <property type="match status" value="1"/>
</dbReference>
<evidence type="ECO:0000256" key="6">
    <source>
        <dbReference type="ARBA" id="ARBA00035206"/>
    </source>
</evidence>
<sequence>MRKIKKGDLVKVITGKDKGRTGKILSVLTKKNKPQQGLYVLVEGINVVKRHTRGNPQLQKPGGIIPKEKPIHNSNVMLLDPTSNEASRVGMKTLEDGRKVRYFKASNEVVDV</sequence>
<reference evidence="12" key="2">
    <citation type="journal article" date="2016" name="Genome Announc.">
        <title>Draft Genome Sequences of Two Novel Amoeba-Resistant Intranuclear Bacteria, 'Candidatus Berkiella cookevillensis' and 'Candidatus Berkiella aquae'.</title>
        <authorList>
            <person name="Mehari Y.T."/>
            <person name="Arivett B.A."/>
            <person name="Farone A.L."/>
            <person name="Gunderson J.H."/>
            <person name="Farone M.B."/>
        </authorList>
    </citation>
    <scope>NUCLEOTIDE SEQUENCE</scope>
    <source>
        <strain evidence="12">CC99</strain>
    </source>
</reference>
<dbReference type="InterPro" id="IPR005824">
    <property type="entry name" value="KOW"/>
</dbReference>
<comment type="function">
    <text evidence="8">One of two assembly initiator proteins, it binds directly to the 5'-end of the 23S rRNA, where it nucleates assembly of the 50S subunit.</text>
</comment>
<evidence type="ECO:0000256" key="8">
    <source>
        <dbReference type="HAMAP-Rule" id="MF_01326"/>
    </source>
</evidence>
<dbReference type="Pfam" id="PF00467">
    <property type="entry name" value="KOW"/>
    <property type="match status" value="1"/>
</dbReference>
<protein>
    <recommendedName>
        <fullName evidence="6 8">Large ribosomal subunit protein uL24</fullName>
    </recommendedName>
</protein>
<dbReference type="SUPFAM" id="SSF50104">
    <property type="entry name" value="Translation proteins SH3-like domain"/>
    <property type="match status" value="1"/>
</dbReference>
<proteinExistence type="inferred from homology"/>
<comment type="function">
    <text evidence="7 8">One of the proteins that surrounds the polypeptide exit tunnel on the outside of the subunit.</text>
</comment>
<dbReference type="Pfam" id="PF17136">
    <property type="entry name" value="ribosomal_L24"/>
    <property type="match status" value="1"/>
</dbReference>
<dbReference type="SMART" id="SM00739">
    <property type="entry name" value="KOW"/>
    <property type="match status" value="1"/>
</dbReference>
<dbReference type="AlphaFoldDB" id="A0A0Q9YHE8"/>
<dbReference type="HAMAP" id="MF_01326_B">
    <property type="entry name" value="Ribosomal_uL24_B"/>
    <property type="match status" value="1"/>
</dbReference>
<dbReference type="InterPro" id="IPR014722">
    <property type="entry name" value="Rib_uL2_dom2"/>
</dbReference>
<dbReference type="InterPro" id="IPR057264">
    <property type="entry name" value="Ribosomal_uL24_C"/>
</dbReference>
<evidence type="ECO:0000313" key="11">
    <source>
        <dbReference type="EMBL" id="KRG19033.1"/>
    </source>
</evidence>
<dbReference type="EMBL" id="LKHV02000001">
    <property type="protein sequence ID" value="MCS5709383.1"/>
    <property type="molecule type" value="Genomic_DNA"/>
</dbReference>
<keyword evidence="3 8" id="KW-0694">RNA-binding</keyword>
<dbReference type="InterPro" id="IPR008991">
    <property type="entry name" value="Translation_prot_SH3-like_sf"/>
</dbReference>
<feature type="domain" description="KOW" evidence="10">
    <location>
        <begin position="3"/>
        <end position="30"/>
    </location>
</feature>
<dbReference type="EMBL" id="LKHV01000004">
    <property type="protein sequence ID" value="KRG19033.1"/>
    <property type="molecule type" value="Genomic_DNA"/>
</dbReference>
<dbReference type="InterPro" id="IPR041988">
    <property type="entry name" value="Ribosomal_uL24_KOW"/>
</dbReference>
<evidence type="ECO:0000259" key="10">
    <source>
        <dbReference type="SMART" id="SM00739"/>
    </source>
</evidence>
<comment type="similarity">
    <text evidence="1 8 9">Belongs to the universal ribosomal protein uL24 family.</text>
</comment>
<comment type="caution">
    <text evidence="11">The sequence shown here is derived from an EMBL/GenBank/DDBJ whole genome shotgun (WGS) entry which is preliminary data.</text>
</comment>
<dbReference type="STRING" id="437022.CC99x_01023"/>
<reference evidence="11" key="1">
    <citation type="submission" date="2015-09" db="EMBL/GenBank/DDBJ databases">
        <title>Draft Genome Sequences of Two Novel Amoeba-resistant Intranuclear Bacteria, Candidatus Berkiella cookevillensis and Candidatus Berkiella aquae.</title>
        <authorList>
            <person name="Mehari Y.T."/>
            <person name="Arivett B.A."/>
            <person name="Farone A.L."/>
            <person name="Gunderson J.H."/>
            <person name="Farone M.B."/>
        </authorList>
    </citation>
    <scope>NUCLEOTIDE SEQUENCE [LARGE SCALE GENOMIC DNA]</scope>
    <source>
        <strain evidence="11">CC99</strain>
    </source>
</reference>
<reference evidence="12" key="3">
    <citation type="submission" date="2021-06" db="EMBL/GenBank/DDBJ databases">
        <title>Genomic Description and Analysis of Intracellular Bacteria, Candidatus Berkiella cookevillensis and Candidatus Berkiella aquae.</title>
        <authorList>
            <person name="Kidane D.T."/>
            <person name="Mehari Y.T."/>
            <person name="Rice F.C."/>
            <person name="Arivett B.A."/>
            <person name="Farone A.L."/>
            <person name="Berk S.G."/>
            <person name="Farone M.B."/>
        </authorList>
    </citation>
    <scope>NUCLEOTIDE SEQUENCE</scope>
    <source>
        <strain evidence="12">CC99</strain>
    </source>
</reference>
<dbReference type="GO" id="GO:0006412">
    <property type="term" value="P:translation"/>
    <property type="evidence" value="ECO:0007669"/>
    <property type="project" value="UniProtKB-UniRule"/>
</dbReference>
<dbReference type="InterPro" id="IPR003256">
    <property type="entry name" value="Ribosomal_uL24"/>
</dbReference>
<keyword evidence="5 8" id="KW-0687">Ribonucleoprotein</keyword>
<keyword evidence="2 8" id="KW-0699">rRNA-binding</keyword>
<dbReference type="OrthoDB" id="9807419at2"/>
<keyword evidence="13" id="KW-1185">Reference proteome</keyword>
<dbReference type="CDD" id="cd06089">
    <property type="entry name" value="KOW_RPL26"/>
    <property type="match status" value="1"/>
</dbReference>
<dbReference type="FunFam" id="2.30.30.30:FF:000004">
    <property type="entry name" value="50S ribosomal protein L24"/>
    <property type="match status" value="1"/>
</dbReference>
<evidence type="ECO:0000256" key="3">
    <source>
        <dbReference type="ARBA" id="ARBA00022884"/>
    </source>
</evidence>
<dbReference type="PATRIC" id="fig|1590042.3.peg.1043"/>
<dbReference type="Gene3D" id="2.30.30.30">
    <property type="match status" value="1"/>
</dbReference>
<evidence type="ECO:0000256" key="1">
    <source>
        <dbReference type="ARBA" id="ARBA00010618"/>
    </source>
</evidence>
<dbReference type="GO" id="GO:1990904">
    <property type="term" value="C:ribonucleoprotein complex"/>
    <property type="evidence" value="ECO:0007669"/>
    <property type="project" value="UniProtKB-KW"/>
</dbReference>
<dbReference type="InterPro" id="IPR005825">
    <property type="entry name" value="Ribosomal_uL24_CS"/>
</dbReference>
<gene>
    <name evidence="8 11" type="primary">rplX</name>
    <name evidence="11" type="ORF">CC99x_01023</name>
    <name evidence="12" type="ORF">CC99x_010750</name>
</gene>
<evidence type="ECO:0000313" key="12">
    <source>
        <dbReference type="EMBL" id="MCS5709383.1"/>
    </source>
</evidence>
<dbReference type="GO" id="GO:0019843">
    <property type="term" value="F:rRNA binding"/>
    <property type="evidence" value="ECO:0007669"/>
    <property type="project" value="UniProtKB-UniRule"/>
</dbReference>
<organism evidence="11">
    <name type="scientific">Candidatus Berkiella cookevillensis</name>
    <dbReference type="NCBI Taxonomy" id="437022"/>
    <lineage>
        <taxon>Bacteria</taxon>
        <taxon>Pseudomonadati</taxon>
        <taxon>Pseudomonadota</taxon>
        <taxon>Gammaproteobacteria</taxon>
        <taxon>Candidatus Berkiellales</taxon>
        <taxon>Candidatus Berkiellaceae</taxon>
        <taxon>Candidatus Berkiella</taxon>
    </lineage>
</organism>
<dbReference type="GO" id="GO:0005840">
    <property type="term" value="C:ribosome"/>
    <property type="evidence" value="ECO:0007669"/>
    <property type="project" value="UniProtKB-KW"/>
</dbReference>
<dbReference type="Proteomes" id="UP000051494">
    <property type="component" value="Unassembled WGS sequence"/>
</dbReference>
<evidence type="ECO:0000256" key="7">
    <source>
        <dbReference type="ARBA" id="ARBA00058688"/>
    </source>
</evidence>
<dbReference type="PROSITE" id="PS01108">
    <property type="entry name" value="RIBOSOMAL_L24"/>
    <property type="match status" value="1"/>
</dbReference>
<keyword evidence="4 8" id="KW-0689">Ribosomal protein</keyword>
<evidence type="ECO:0000256" key="9">
    <source>
        <dbReference type="RuleBase" id="RU003477"/>
    </source>
</evidence>
<dbReference type="PANTHER" id="PTHR12903">
    <property type="entry name" value="MITOCHONDRIAL RIBOSOMAL PROTEIN L24"/>
    <property type="match status" value="1"/>
</dbReference>
<evidence type="ECO:0000256" key="4">
    <source>
        <dbReference type="ARBA" id="ARBA00022980"/>
    </source>
</evidence>
<evidence type="ECO:0000313" key="13">
    <source>
        <dbReference type="Proteomes" id="UP000051494"/>
    </source>
</evidence>
<accession>A0A0Q9YHE8</accession>
<evidence type="ECO:0000256" key="5">
    <source>
        <dbReference type="ARBA" id="ARBA00023274"/>
    </source>
</evidence>
<dbReference type="GO" id="GO:0003735">
    <property type="term" value="F:structural constituent of ribosome"/>
    <property type="evidence" value="ECO:0007669"/>
    <property type="project" value="InterPro"/>
</dbReference>
<dbReference type="RefSeq" id="WP_057624145.1">
    <property type="nucleotide sequence ID" value="NZ_LKHV02000001.1"/>
</dbReference>
<evidence type="ECO:0000256" key="2">
    <source>
        <dbReference type="ARBA" id="ARBA00022730"/>
    </source>
</evidence>